<dbReference type="InterPro" id="IPR038538">
    <property type="entry name" value="MTERF_sf"/>
</dbReference>
<evidence type="ECO:0000256" key="1">
    <source>
        <dbReference type="ARBA" id="ARBA00007692"/>
    </source>
</evidence>
<feature type="non-terminal residue" evidence="4">
    <location>
        <position position="219"/>
    </location>
</feature>
<dbReference type="OrthoDB" id="637682at2759"/>
<reference evidence="4 5" key="1">
    <citation type="journal article" date="2013" name="BMC Genomics">
        <title>The miniature genome of a carnivorous plant Genlisea aurea contains a low number of genes and short non-coding sequences.</title>
        <authorList>
            <person name="Leushkin E.V."/>
            <person name="Sutormin R.A."/>
            <person name="Nabieva E.R."/>
            <person name="Penin A.A."/>
            <person name="Kondrashov A.S."/>
            <person name="Logacheva M.D."/>
        </authorList>
    </citation>
    <scope>NUCLEOTIDE SEQUENCE [LARGE SCALE GENOMIC DNA]</scope>
</reference>
<accession>S8DUU2</accession>
<comment type="caution">
    <text evidence="4">The sequence shown here is derived from an EMBL/GenBank/DDBJ whole genome shotgun (WGS) entry which is preliminary data.</text>
</comment>
<dbReference type="PANTHER" id="PTHR13068:SF23">
    <property type="entry name" value="TRANSCRIPTION TERMINATION FACTOR MTERF15, MITOCHONDRIAL"/>
    <property type="match status" value="1"/>
</dbReference>
<dbReference type="Proteomes" id="UP000015453">
    <property type="component" value="Unassembled WGS sequence"/>
</dbReference>
<dbReference type="InterPro" id="IPR003690">
    <property type="entry name" value="MTERF"/>
</dbReference>
<gene>
    <name evidence="4" type="ORF">M569_11115</name>
</gene>
<dbReference type="GO" id="GO:0006353">
    <property type="term" value="P:DNA-templated transcription termination"/>
    <property type="evidence" value="ECO:0007669"/>
    <property type="project" value="UniProtKB-KW"/>
</dbReference>
<keyword evidence="2" id="KW-0804">Transcription</keyword>
<evidence type="ECO:0000313" key="5">
    <source>
        <dbReference type="Proteomes" id="UP000015453"/>
    </source>
</evidence>
<proteinExistence type="inferred from homology"/>
<name>S8DUU2_9LAMI</name>
<dbReference type="EMBL" id="AUSU01005329">
    <property type="protein sequence ID" value="EPS63672.1"/>
    <property type="molecule type" value="Genomic_DNA"/>
</dbReference>
<comment type="similarity">
    <text evidence="1">Belongs to the mTERF family.</text>
</comment>
<keyword evidence="2" id="KW-0806">Transcription termination</keyword>
<evidence type="ECO:0000256" key="2">
    <source>
        <dbReference type="ARBA" id="ARBA00022472"/>
    </source>
</evidence>
<protein>
    <submittedName>
        <fullName evidence="4">Uncharacterized protein</fullName>
    </submittedName>
</protein>
<dbReference type="AlphaFoldDB" id="S8DUU2"/>
<dbReference type="Pfam" id="PF02536">
    <property type="entry name" value="mTERF"/>
    <property type="match status" value="2"/>
</dbReference>
<dbReference type="GO" id="GO:0003676">
    <property type="term" value="F:nucleic acid binding"/>
    <property type="evidence" value="ECO:0007669"/>
    <property type="project" value="InterPro"/>
</dbReference>
<keyword evidence="2" id="KW-0805">Transcription regulation</keyword>
<evidence type="ECO:0000313" key="4">
    <source>
        <dbReference type="EMBL" id="EPS63672.1"/>
    </source>
</evidence>
<dbReference type="Gene3D" id="1.25.70.10">
    <property type="entry name" value="Transcription termination factor 3, mitochondrial"/>
    <property type="match status" value="1"/>
</dbReference>
<organism evidence="4 5">
    <name type="scientific">Genlisea aurea</name>
    <dbReference type="NCBI Taxonomy" id="192259"/>
    <lineage>
        <taxon>Eukaryota</taxon>
        <taxon>Viridiplantae</taxon>
        <taxon>Streptophyta</taxon>
        <taxon>Embryophyta</taxon>
        <taxon>Tracheophyta</taxon>
        <taxon>Spermatophyta</taxon>
        <taxon>Magnoliopsida</taxon>
        <taxon>eudicotyledons</taxon>
        <taxon>Gunneridae</taxon>
        <taxon>Pentapetalae</taxon>
        <taxon>asterids</taxon>
        <taxon>lamiids</taxon>
        <taxon>Lamiales</taxon>
        <taxon>Lentibulariaceae</taxon>
        <taxon>Genlisea</taxon>
    </lineage>
</organism>
<dbReference type="SMART" id="SM00733">
    <property type="entry name" value="Mterf"/>
    <property type="match status" value="4"/>
</dbReference>
<feature type="non-terminal residue" evidence="4">
    <location>
        <position position="1"/>
    </location>
</feature>
<dbReference type="PANTHER" id="PTHR13068">
    <property type="entry name" value="CGI-12 PROTEIN-RELATED"/>
    <property type="match status" value="1"/>
</dbReference>
<sequence>YGKMVFLSGIGIRRTEMDMIVGLFPGILEFEVESRLKPLVDEFRDLGFCPSGIKNEILRNPWILGLENGEASQWMETLRSVKCRAGIKDEERLELSVVYGVKQRIDFLRKHGLMTMDALKVVWREPRVIINPLQDIENKVKFLIHEMNFDVQCLVEVPEILGLNFEREIVPRFNVIEYLRLNGGLGDDVDLKKFVKLSRLKFYNMYVKPYPQCKKIYGK</sequence>
<evidence type="ECO:0000256" key="3">
    <source>
        <dbReference type="ARBA" id="ARBA00022946"/>
    </source>
</evidence>
<keyword evidence="5" id="KW-1185">Reference proteome</keyword>
<keyword evidence="3" id="KW-0809">Transit peptide</keyword>